<organism evidence="11 12">
    <name type="scientific">Mycetomoellerius zeteki</name>
    <dbReference type="NCBI Taxonomy" id="64791"/>
    <lineage>
        <taxon>Eukaryota</taxon>
        <taxon>Metazoa</taxon>
        <taxon>Ecdysozoa</taxon>
        <taxon>Arthropoda</taxon>
        <taxon>Hexapoda</taxon>
        <taxon>Insecta</taxon>
        <taxon>Pterygota</taxon>
        <taxon>Neoptera</taxon>
        <taxon>Endopterygota</taxon>
        <taxon>Hymenoptera</taxon>
        <taxon>Apocrita</taxon>
        <taxon>Aculeata</taxon>
        <taxon>Formicoidea</taxon>
        <taxon>Formicidae</taxon>
        <taxon>Myrmicinae</taxon>
        <taxon>Mycetomoellerius</taxon>
    </lineage>
</organism>
<feature type="domain" description="DDE Tnp4" evidence="10">
    <location>
        <begin position="280"/>
        <end position="404"/>
    </location>
</feature>
<evidence type="ECO:0000256" key="8">
    <source>
        <dbReference type="SAM" id="MobiDB-lite"/>
    </source>
</evidence>
<evidence type="ECO:0000256" key="4">
    <source>
        <dbReference type="ARBA" id="ARBA00022722"/>
    </source>
</evidence>
<accession>A0A151WG36</accession>
<dbReference type="Proteomes" id="UP000075809">
    <property type="component" value="Unassembled WGS sequence"/>
</dbReference>
<comment type="subcellular location">
    <subcellularLocation>
        <location evidence="2">Nucleus</location>
    </subcellularLocation>
</comment>
<evidence type="ECO:0000256" key="6">
    <source>
        <dbReference type="ARBA" id="ARBA00022801"/>
    </source>
</evidence>
<dbReference type="GO" id="GO:0004518">
    <property type="term" value="F:nuclease activity"/>
    <property type="evidence" value="ECO:0007669"/>
    <property type="project" value="UniProtKB-KW"/>
</dbReference>
<evidence type="ECO:0000256" key="5">
    <source>
        <dbReference type="ARBA" id="ARBA00022723"/>
    </source>
</evidence>
<protein>
    <submittedName>
        <fullName evidence="11">Putative nuclease HARBI1</fullName>
    </submittedName>
</protein>
<keyword evidence="4" id="KW-0540">Nuclease</keyword>
<dbReference type="AlphaFoldDB" id="A0A151WG36"/>
<dbReference type="GO" id="GO:0016787">
    <property type="term" value="F:hydrolase activity"/>
    <property type="evidence" value="ECO:0007669"/>
    <property type="project" value="UniProtKB-KW"/>
</dbReference>
<feature type="domain" description="MADF" evidence="9">
    <location>
        <begin position="30"/>
        <end position="94"/>
    </location>
</feature>
<keyword evidence="5" id="KW-0479">Metal-binding</keyword>
<evidence type="ECO:0000313" key="12">
    <source>
        <dbReference type="Proteomes" id="UP000075809"/>
    </source>
</evidence>
<evidence type="ECO:0000256" key="1">
    <source>
        <dbReference type="ARBA" id="ARBA00001968"/>
    </source>
</evidence>
<dbReference type="GO" id="GO:0005634">
    <property type="term" value="C:nucleus"/>
    <property type="evidence" value="ECO:0007669"/>
    <property type="project" value="UniProtKB-SubCell"/>
</dbReference>
<comment type="cofactor">
    <cofactor evidence="1">
        <name>a divalent metal cation</name>
        <dbReference type="ChEBI" id="CHEBI:60240"/>
    </cofactor>
</comment>
<keyword evidence="6" id="KW-0378">Hydrolase</keyword>
<gene>
    <name evidence="11" type="ORF">ALC60_14206</name>
</gene>
<dbReference type="InterPro" id="IPR045249">
    <property type="entry name" value="HARBI1-like"/>
</dbReference>
<dbReference type="PANTHER" id="PTHR22930:SF85">
    <property type="entry name" value="GH03217P-RELATED"/>
    <property type="match status" value="1"/>
</dbReference>
<reference evidence="11 12" key="1">
    <citation type="submission" date="2015-09" db="EMBL/GenBank/DDBJ databases">
        <title>Trachymyrmex zeteki WGS genome.</title>
        <authorList>
            <person name="Nygaard S."/>
            <person name="Hu H."/>
            <person name="Boomsma J."/>
            <person name="Zhang G."/>
        </authorList>
    </citation>
    <scope>NUCLEOTIDE SEQUENCE [LARGE SCALE GENOMIC DNA]</scope>
    <source>
        <strain evidence="11">Tzet28-1</strain>
        <tissue evidence="11">Whole body</tissue>
    </source>
</reference>
<dbReference type="EMBL" id="KQ983200">
    <property type="protein sequence ID" value="KYQ46781.1"/>
    <property type="molecule type" value="Genomic_DNA"/>
</dbReference>
<evidence type="ECO:0000256" key="7">
    <source>
        <dbReference type="ARBA" id="ARBA00023242"/>
    </source>
</evidence>
<dbReference type="Pfam" id="PF13359">
    <property type="entry name" value="DDE_Tnp_4"/>
    <property type="match status" value="1"/>
</dbReference>
<feature type="compositionally biased region" description="Low complexity" evidence="8">
    <location>
        <begin position="118"/>
        <end position="131"/>
    </location>
</feature>
<evidence type="ECO:0000313" key="11">
    <source>
        <dbReference type="EMBL" id="KYQ46781.1"/>
    </source>
</evidence>
<evidence type="ECO:0000256" key="3">
    <source>
        <dbReference type="ARBA" id="ARBA00006958"/>
    </source>
</evidence>
<evidence type="ECO:0000259" key="10">
    <source>
        <dbReference type="Pfam" id="PF13359"/>
    </source>
</evidence>
<dbReference type="Pfam" id="PF10545">
    <property type="entry name" value="MADF_DNA_bdg"/>
    <property type="match status" value="1"/>
</dbReference>
<feature type="region of interest" description="Disordered" evidence="8">
    <location>
        <begin position="118"/>
        <end position="171"/>
    </location>
</feature>
<keyword evidence="7" id="KW-0539">Nucleus</keyword>
<dbReference type="InterPro" id="IPR006578">
    <property type="entry name" value="MADF-dom"/>
</dbReference>
<dbReference type="GO" id="GO:0046872">
    <property type="term" value="F:metal ion binding"/>
    <property type="evidence" value="ECO:0007669"/>
    <property type="project" value="UniProtKB-KW"/>
</dbReference>
<name>A0A151WG36_9HYME</name>
<dbReference type="InterPro" id="IPR027806">
    <property type="entry name" value="HARBI1_dom"/>
</dbReference>
<evidence type="ECO:0000259" key="9">
    <source>
        <dbReference type="Pfam" id="PF10545"/>
    </source>
</evidence>
<sequence>MSDEEIFDDDIINNLEDDDDEHDTVLQQELIALVKANPALYAKNWKEYAGKDFCRDLAWESIGFHLSKQMSGKDATKIWYNIRQRFGRETVSNYSLKKIVNKTTTEKNSYSPLLILPSSTSSSLSRSTPSPQILLRQAPSPQAPSPQAPSPQILLRQAPSPQTPSPQTSVLLSPSSIWSMSDLEFSNDASMCSIENNMEKEGFIHTSTLSSNLNVEECSSAAVNAPKEVLKSMQRISTKRTIPEPDNFVKRKKKEDEIFMQAITKQSTALTSFAKKIGEAVCDHRALITHCYVGHPGSVHNQRIFRQSEVATFLNIEEKFPNNSHLIGDAAYELHEHLLVPFKDNGHLSDVQKHYNFRHSSARTKIEQCFALLKGRLRSLMHCLPMVRVDLMPEYIVACCVIHNICILRRDELIVIPLIAPEEVTVQDYDINQRQDAIGICKRNMIMHTLQRQFNV</sequence>
<evidence type="ECO:0000256" key="2">
    <source>
        <dbReference type="ARBA" id="ARBA00004123"/>
    </source>
</evidence>
<proteinExistence type="inferred from homology"/>
<comment type="similarity">
    <text evidence="3">Belongs to the HARBI1 family.</text>
</comment>
<keyword evidence="12" id="KW-1185">Reference proteome</keyword>
<dbReference type="STRING" id="64791.A0A151WG36"/>
<dbReference type="PANTHER" id="PTHR22930">
    <property type="match status" value="1"/>
</dbReference>